<dbReference type="UniPathway" id="UPA00196"/>
<keyword evidence="10" id="KW-0325">Glycoprotein</keyword>
<protein>
    <submittedName>
        <fullName evidence="11">GPI ethanolamine phosphate transferase 3</fullName>
    </submittedName>
</protein>
<evidence type="ECO:0000256" key="1">
    <source>
        <dbReference type="ARBA" id="ARBA00004477"/>
    </source>
</evidence>
<dbReference type="Pfam" id="PF01663">
    <property type="entry name" value="Phosphodiest"/>
    <property type="match status" value="1"/>
</dbReference>
<keyword evidence="9" id="KW-0472">Membrane</keyword>
<keyword evidence="5 11" id="KW-0808">Transferase</keyword>
<evidence type="ECO:0000256" key="7">
    <source>
        <dbReference type="ARBA" id="ARBA00022824"/>
    </source>
</evidence>
<accession>A0A8J5D2K8</accession>
<comment type="pathway">
    <text evidence="2">Glycolipid biosynthesis; glycosylphosphatidylinositol-anchor biosynthesis.</text>
</comment>
<dbReference type="InterPro" id="IPR037675">
    <property type="entry name" value="PIG-O_N"/>
</dbReference>
<keyword evidence="8" id="KW-1133">Transmembrane helix</keyword>
<evidence type="ECO:0000256" key="6">
    <source>
        <dbReference type="ARBA" id="ARBA00022692"/>
    </source>
</evidence>
<dbReference type="CDD" id="cd16023">
    <property type="entry name" value="GPI_EPT_3"/>
    <property type="match status" value="1"/>
</dbReference>
<evidence type="ECO:0000313" key="11">
    <source>
        <dbReference type="EMBL" id="KAG0730489.1"/>
    </source>
</evidence>
<comment type="subcellular location">
    <subcellularLocation>
        <location evidence="1">Endoplasmic reticulum membrane</location>
        <topology evidence="1">Multi-pass membrane protein</topology>
    </subcellularLocation>
</comment>
<dbReference type="PANTHER" id="PTHR23071:SF1">
    <property type="entry name" value="GPI ETHANOLAMINE PHOSPHATE TRANSFERASE 3"/>
    <property type="match status" value="1"/>
</dbReference>
<comment type="caution">
    <text evidence="11">The sequence shown here is derived from an EMBL/GenBank/DDBJ whole genome shotgun (WGS) entry which is preliminary data.</text>
</comment>
<evidence type="ECO:0000256" key="4">
    <source>
        <dbReference type="ARBA" id="ARBA00022502"/>
    </source>
</evidence>
<dbReference type="InterPro" id="IPR039524">
    <property type="entry name" value="PIGO/GPI13"/>
</dbReference>
<dbReference type="SUPFAM" id="SSF53649">
    <property type="entry name" value="Alkaline phosphatase-like"/>
    <property type="match status" value="1"/>
</dbReference>
<keyword evidence="7" id="KW-0256">Endoplasmic reticulum</keyword>
<dbReference type="OrthoDB" id="272139at2759"/>
<evidence type="ECO:0000313" key="12">
    <source>
        <dbReference type="Proteomes" id="UP000770661"/>
    </source>
</evidence>
<proteinExistence type="inferred from homology"/>
<reference evidence="11" key="1">
    <citation type="submission" date="2020-07" db="EMBL/GenBank/DDBJ databases">
        <title>The High-quality genome of the commercially important snow crab, Chionoecetes opilio.</title>
        <authorList>
            <person name="Jeong J.-H."/>
            <person name="Ryu S."/>
        </authorList>
    </citation>
    <scope>NUCLEOTIDE SEQUENCE</scope>
    <source>
        <strain evidence="11">MADBK_172401_WGS</strain>
        <tissue evidence="11">Digestive gland</tissue>
    </source>
</reference>
<evidence type="ECO:0000256" key="3">
    <source>
        <dbReference type="ARBA" id="ARBA00008695"/>
    </source>
</evidence>
<evidence type="ECO:0000256" key="8">
    <source>
        <dbReference type="ARBA" id="ARBA00022989"/>
    </source>
</evidence>
<dbReference type="GO" id="GO:0006506">
    <property type="term" value="P:GPI anchor biosynthetic process"/>
    <property type="evidence" value="ECO:0007669"/>
    <property type="project" value="UniProtKB-UniPathway"/>
</dbReference>
<organism evidence="11 12">
    <name type="scientific">Chionoecetes opilio</name>
    <name type="common">Atlantic snow crab</name>
    <name type="synonym">Cancer opilio</name>
    <dbReference type="NCBI Taxonomy" id="41210"/>
    <lineage>
        <taxon>Eukaryota</taxon>
        <taxon>Metazoa</taxon>
        <taxon>Ecdysozoa</taxon>
        <taxon>Arthropoda</taxon>
        <taxon>Crustacea</taxon>
        <taxon>Multicrustacea</taxon>
        <taxon>Malacostraca</taxon>
        <taxon>Eumalacostraca</taxon>
        <taxon>Eucarida</taxon>
        <taxon>Decapoda</taxon>
        <taxon>Pleocyemata</taxon>
        <taxon>Brachyura</taxon>
        <taxon>Eubrachyura</taxon>
        <taxon>Majoidea</taxon>
        <taxon>Majidae</taxon>
        <taxon>Chionoecetes</taxon>
    </lineage>
</organism>
<evidence type="ECO:0000256" key="10">
    <source>
        <dbReference type="ARBA" id="ARBA00023180"/>
    </source>
</evidence>
<keyword evidence="4" id="KW-0337">GPI-anchor biosynthesis</keyword>
<dbReference type="GO" id="GO:0005789">
    <property type="term" value="C:endoplasmic reticulum membrane"/>
    <property type="evidence" value="ECO:0007669"/>
    <property type="project" value="UniProtKB-SubCell"/>
</dbReference>
<dbReference type="AlphaFoldDB" id="A0A8J5D2K8"/>
<dbReference type="GO" id="GO:0051377">
    <property type="term" value="F:mannose-ethanolamine phosphotransferase activity"/>
    <property type="evidence" value="ECO:0007669"/>
    <property type="project" value="InterPro"/>
</dbReference>
<dbReference type="InterPro" id="IPR017850">
    <property type="entry name" value="Alkaline_phosphatase_core_sf"/>
</dbReference>
<dbReference type="InterPro" id="IPR002591">
    <property type="entry name" value="Phosphodiest/P_Trfase"/>
</dbReference>
<evidence type="ECO:0000256" key="2">
    <source>
        <dbReference type="ARBA" id="ARBA00004687"/>
    </source>
</evidence>
<sequence length="249" mass="27272">MTVFEEMVKGWPQQARLSPFMADAPTTTLQRLKGLTTGSLPTFIDASHNFASEEISEDNIIDQLVRHGRRITVLGDDTWGGLFPGRFSRSHLYSSFNVMDLHTVDRGVLSHLGEEMAREDWEVMVAHFLGVDHCGHRYGPDHPQMAAKLTQMNEAVGQVIAAMDNSTLLVVLGDHGMTQTGDHGGDSRDEVEAALFVYSPALHLPTPTLTLPVAQVDLVPTLALALGLPIPFSSPGQVDIFIIALFLYI</sequence>
<evidence type="ECO:0000256" key="9">
    <source>
        <dbReference type="ARBA" id="ARBA00023136"/>
    </source>
</evidence>
<dbReference type="PANTHER" id="PTHR23071">
    <property type="entry name" value="PHOSPHATIDYLINOSITOL GLYCAN"/>
    <property type="match status" value="1"/>
</dbReference>
<dbReference type="EMBL" id="JACEEZ010000154">
    <property type="protein sequence ID" value="KAG0730489.1"/>
    <property type="molecule type" value="Genomic_DNA"/>
</dbReference>
<comment type="similarity">
    <text evidence="3">Belongs to the PIGG/PIGN/PIGO family. PIGO subfamily.</text>
</comment>
<keyword evidence="6" id="KW-0812">Transmembrane</keyword>
<dbReference type="Proteomes" id="UP000770661">
    <property type="component" value="Unassembled WGS sequence"/>
</dbReference>
<dbReference type="Gene3D" id="3.40.720.10">
    <property type="entry name" value="Alkaline Phosphatase, subunit A"/>
    <property type="match status" value="1"/>
</dbReference>
<gene>
    <name evidence="11" type="primary">PIGO</name>
    <name evidence="11" type="ORF">GWK47_028170</name>
</gene>
<name>A0A8J5D2K8_CHIOP</name>
<evidence type="ECO:0000256" key="5">
    <source>
        <dbReference type="ARBA" id="ARBA00022679"/>
    </source>
</evidence>
<keyword evidence="12" id="KW-1185">Reference proteome</keyword>